<name>A0AAE1RH12_9SOLA</name>
<dbReference type="EMBL" id="JAVYJV010000016">
    <property type="protein sequence ID" value="KAK4351463.1"/>
    <property type="molecule type" value="Genomic_DNA"/>
</dbReference>
<dbReference type="InterPro" id="IPR022111">
    <property type="entry name" value="Rhodanese_C"/>
</dbReference>
<feature type="domain" description="Rhodanese" evidence="1">
    <location>
        <begin position="350"/>
        <end position="453"/>
    </location>
</feature>
<dbReference type="InterPro" id="IPR040503">
    <property type="entry name" value="TRHO_N"/>
</dbReference>
<dbReference type="Pfam" id="PF00581">
    <property type="entry name" value="Rhodanese"/>
    <property type="match status" value="1"/>
</dbReference>
<dbReference type="InterPro" id="IPR020936">
    <property type="entry name" value="TrhO"/>
</dbReference>
<dbReference type="Pfam" id="PF12368">
    <property type="entry name" value="Rhodanese_C"/>
    <property type="match status" value="1"/>
</dbReference>
<sequence>MAGGPLLCRPVVDVGQVCQVGPVGSEVESTRMLYMSNEGRPMTVGPKRRTAEAASTDAVAVGYFRPAGTAPSRRRCCQNSSAAALAGLPTPAVVTGESRVLRVLWPTVLVAGPGGPTVGGGPDGGGEGGVSNAGPSGVALDFPNFLKDEIRTSLIKRRSLDIVSYIHWRTVVSKRDQSASSEVEADGDWLLPKEIEIDDDEEEFIVVNFYQFVFIKDPQEEVTKHLSFMQGRDIHGRIYINQQGINAQYSGPKRDALAYVNWVREDCRFSDILVQISSALNGHAFPRLKLRYKPSLVQASHIFSSGHLEGGISHLPLLDPSMRAAPLAPSEWRKRLEAVNNTNNSSHENSNPSCILLDVRNGYEWDVGHFQGAQRPDVDCFRATSFGKSESKVIASDPLAAADKERTDILMYCTGGIRCDVYSAILRKQGFKRLYTLKGGVSHYLESEGSIGWVGNLFVFDGRLSLPPSTDKPAVEIEASTTLDGSVDDSFAKCYICGSQVSELRHRNCANIDCNLLFLCCAGCVKDLRGCCCSQCTSARRLRPVLTGHQRYQKWHNYRDFELQSR</sequence>
<reference evidence="2" key="1">
    <citation type="submission" date="2023-12" db="EMBL/GenBank/DDBJ databases">
        <title>Genome assembly of Anisodus tanguticus.</title>
        <authorList>
            <person name="Wang Y.-J."/>
        </authorList>
    </citation>
    <scope>NUCLEOTIDE SEQUENCE</scope>
    <source>
        <strain evidence="2">KB-2021</strain>
        <tissue evidence="2">Leaf</tissue>
    </source>
</reference>
<evidence type="ECO:0000259" key="1">
    <source>
        <dbReference type="PROSITE" id="PS50206"/>
    </source>
</evidence>
<protein>
    <recommendedName>
        <fullName evidence="1">Rhodanese domain-containing protein</fullName>
    </recommendedName>
</protein>
<dbReference type="Gene3D" id="3.30.70.100">
    <property type="match status" value="1"/>
</dbReference>
<dbReference type="Pfam" id="PF17773">
    <property type="entry name" value="UPF0176_N"/>
    <property type="match status" value="1"/>
</dbReference>
<gene>
    <name evidence="2" type="ORF">RND71_030776</name>
</gene>
<dbReference type="PANTHER" id="PTHR43268">
    <property type="entry name" value="THIOSULFATE SULFURTRANSFERASE/RHODANESE-LIKE DOMAIN-CONTAINING PROTEIN 2"/>
    <property type="match status" value="1"/>
</dbReference>
<dbReference type="CDD" id="cd01518">
    <property type="entry name" value="RHOD_YceA"/>
    <property type="match status" value="1"/>
</dbReference>
<evidence type="ECO:0000313" key="2">
    <source>
        <dbReference type="EMBL" id="KAK4351463.1"/>
    </source>
</evidence>
<dbReference type="InterPro" id="IPR036873">
    <property type="entry name" value="Rhodanese-like_dom_sf"/>
</dbReference>
<dbReference type="Gene3D" id="3.40.250.10">
    <property type="entry name" value="Rhodanese-like domain"/>
    <property type="match status" value="1"/>
</dbReference>
<dbReference type="PROSITE" id="PS50206">
    <property type="entry name" value="RHODANESE_3"/>
    <property type="match status" value="1"/>
</dbReference>
<accession>A0AAE1RH12</accession>
<proteinExistence type="predicted"/>
<dbReference type="SMART" id="SM00450">
    <property type="entry name" value="RHOD"/>
    <property type="match status" value="1"/>
</dbReference>
<organism evidence="2 3">
    <name type="scientific">Anisodus tanguticus</name>
    <dbReference type="NCBI Taxonomy" id="243964"/>
    <lineage>
        <taxon>Eukaryota</taxon>
        <taxon>Viridiplantae</taxon>
        <taxon>Streptophyta</taxon>
        <taxon>Embryophyta</taxon>
        <taxon>Tracheophyta</taxon>
        <taxon>Spermatophyta</taxon>
        <taxon>Magnoliopsida</taxon>
        <taxon>eudicotyledons</taxon>
        <taxon>Gunneridae</taxon>
        <taxon>Pentapetalae</taxon>
        <taxon>asterids</taxon>
        <taxon>lamiids</taxon>
        <taxon>Solanales</taxon>
        <taxon>Solanaceae</taxon>
        <taxon>Solanoideae</taxon>
        <taxon>Hyoscyameae</taxon>
        <taxon>Anisodus</taxon>
    </lineage>
</organism>
<dbReference type="PANTHER" id="PTHR43268:SF3">
    <property type="entry name" value="RHODANESE-LIKE DOMAIN-CONTAINING PROTEIN 7-RELATED"/>
    <property type="match status" value="1"/>
</dbReference>
<evidence type="ECO:0000313" key="3">
    <source>
        <dbReference type="Proteomes" id="UP001291623"/>
    </source>
</evidence>
<dbReference type="SUPFAM" id="SSF52821">
    <property type="entry name" value="Rhodanese/Cell cycle control phosphatase"/>
    <property type="match status" value="1"/>
</dbReference>
<dbReference type="AlphaFoldDB" id="A0AAE1RH12"/>
<dbReference type="InterPro" id="IPR001763">
    <property type="entry name" value="Rhodanese-like_dom"/>
</dbReference>
<keyword evidence="3" id="KW-1185">Reference proteome</keyword>
<comment type="caution">
    <text evidence="2">The sequence shown here is derived from an EMBL/GenBank/DDBJ whole genome shotgun (WGS) entry which is preliminary data.</text>
</comment>
<dbReference type="Proteomes" id="UP001291623">
    <property type="component" value="Unassembled WGS sequence"/>
</dbReference>